<organism evidence="3 4">
    <name type="scientific">Brassica rapa subsp. trilocularis</name>
    <dbReference type="NCBI Taxonomy" id="1813537"/>
    <lineage>
        <taxon>Eukaryota</taxon>
        <taxon>Viridiplantae</taxon>
        <taxon>Streptophyta</taxon>
        <taxon>Embryophyta</taxon>
        <taxon>Tracheophyta</taxon>
        <taxon>Spermatophyta</taxon>
        <taxon>Magnoliopsida</taxon>
        <taxon>eudicotyledons</taxon>
        <taxon>Gunneridae</taxon>
        <taxon>Pentapetalae</taxon>
        <taxon>rosids</taxon>
        <taxon>malvids</taxon>
        <taxon>Brassicales</taxon>
        <taxon>Brassicaceae</taxon>
        <taxon>Brassiceae</taxon>
        <taxon>Brassica</taxon>
    </lineage>
</organism>
<feature type="region of interest" description="Disordered" evidence="1">
    <location>
        <begin position="607"/>
        <end position="771"/>
    </location>
</feature>
<evidence type="ECO:0000259" key="2">
    <source>
        <dbReference type="Pfam" id="PF02721"/>
    </source>
</evidence>
<feature type="domain" description="Replication protein A 70 kDa DNA-binding subunit B/D first OB fold" evidence="2">
    <location>
        <begin position="3"/>
        <end position="68"/>
    </location>
</feature>
<dbReference type="PANTHER" id="PTHR47165">
    <property type="entry name" value="OS03G0429900 PROTEIN"/>
    <property type="match status" value="1"/>
</dbReference>
<dbReference type="CDD" id="cd04480">
    <property type="entry name" value="RPA1_DBD_A_like"/>
    <property type="match status" value="1"/>
</dbReference>
<reference evidence="3 4" key="1">
    <citation type="submission" date="2021-03" db="EMBL/GenBank/DDBJ databases">
        <authorList>
            <person name="King G.J."/>
            <person name="Bancroft I."/>
            <person name="Baten A."/>
            <person name="Bloomfield J."/>
            <person name="Borpatragohain P."/>
            <person name="He Z."/>
            <person name="Irish N."/>
            <person name="Irwin J."/>
            <person name="Liu K."/>
            <person name="Mauleon R.P."/>
            <person name="Moore J."/>
            <person name="Morris R."/>
            <person name="Ostergaard L."/>
            <person name="Wang B."/>
            <person name="Wells R."/>
        </authorList>
    </citation>
    <scope>NUCLEOTIDE SEQUENCE [LARGE SCALE GENOMIC DNA]</scope>
    <source>
        <strain evidence="3">R-o-18</strain>
        <tissue evidence="3">Leaf</tissue>
    </source>
</reference>
<evidence type="ECO:0000313" key="3">
    <source>
        <dbReference type="EMBL" id="KAG5400465.1"/>
    </source>
</evidence>
<dbReference type="EMBL" id="JADBGQ010000004">
    <property type="protein sequence ID" value="KAG5400465.1"/>
    <property type="molecule type" value="Genomic_DNA"/>
</dbReference>
<feature type="region of interest" description="Disordered" evidence="1">
    <location>
        <begin position="918"/>
        <end position="980"/>
    </location>
</feature>
<dbReference type="Gene3D" id="2.40.50.140">
    <property type="entry name" value="Nucleic acid-binding proteins"/>
    <property type="match status" value="3"/>
</dbReference>
<dbReference type="Pfam" id="PF02721">
    <property type="entry name" value="DUF223"/>
    <property type="match status" value="1"/>
</dbReference>
<name>A0ABQ7MRG9_BRACM</name>
<dbReference type="SUPFAM" id="SSF50249">
    <property type="entry name" value="Nucleic acid-binding proteins"/>
    <property type="match status" value="1"/>
</dbReference>
<proteinExistence type="predicted"/>
<accession>A0ABQ7MRG9</accession>
<dbReference type="InterPro" id="IPR003871">
    <property type="entry name" value="RFA1B/D_OB_1st"/>
</dbReference>
<feature type="compositionally biased region" description="Basic and acidic residues" evidence="1">
    <location>
        <begin position="949"/>
        <end position="962"/>
    </location>
</feature>
<evidence type="ECO:0000256" key="1">
    <source>
        <dbReference type="SAM" id="MobiDB-lite"/>
    </source>
</evidence>
<comment type="caution">
    <text evidence="3">The sequence shown here is derived from an EMBL/GenBank/DDBJ whole genome shotgun (WGS) entry which is preliminary data.</text>
</comment>
<feature type="region of interest" description="Disordered" evidence="1">
    <location>
        <begin position="878"/>
        <end position="898"/>
    </location>
</feature>
<dbReference type="PANTHER" id="PTHR47165:SF4">
    <property type="entry name" value="OS03G0429900 PROTEIN"/>
    <property type="match status" value="1"/>
</dbReference>
<dbReference type="Proteomes" id="UP000823674">
    <property type="component" value="Chromosome A04"/>
</dbReference>
<evidence type="ECO:0000313" key="4">
    <source>
        <dbReference type="Proteomes" id="UP000823674"/>
    </source>
</evidence>
<sequence>MGITILLLDELDSVIHGFIPANRASHYRPDLKSGSIVKVDRFEVARFAHTYKITEHQFVIRFTPSTRICEVLTDAPVINSEKFMVRRYDHLHVLSNTNLELPDVVGEIRSVQGSDLRNDAATTRVVVRLLIEPDVTVYLSLWDEAASTFRGLLKAGDKTKSVMLVTTVNPKLFGGNMYLNSTPGTRFFFDTSLPEIATFVSMVGGESSKVFPLVDTLQGIKKKELVSIADLNTFISNSNEQTQEADFFCKARIVGVVHENGWSFVACTGCNRKLERIGTSLSCNRCVTDAVTGVVRFRLELAVDDGNDSATFVVFDKEMTKLTQQDAAVLALDEAANGGEENLPICVAVDGKVYGMSFGLFGENFHTIYDTRYGTTIQDMAHIGSMWYDFNEKIWKMNKGLDPGKGFHKGMVDCNGKLACLLFLGPCGMIKSILYSKSPQSISERRVDKLMMDSGTRRFKGTEKGKSVVATSTPARNPDGGRLGDLESTHHAAMMDIANLSRSQRLLVADATRLAREGNENVAIRDATECARDGQSGAMPVDSIELLEVRSLAVSGGWRSDLPTALPIRKKRLEIFPRDIQKQVTEAKRMGTLPDLSAMLAAQLGLASGGGPSTAVPRAGEVPPSDAANTGKGRKRKRGNSGVEESAGEASGVPLSGDPQKKKKRRKKTKRSVEVQSEDPEEPTGAEEEEEETQPEEEVSEAEVSRERDEAGEADGSEASLNAAVLDGSDEDSGESPLLMRRHNDEIDDEVRSPTLASPREGIPAITGAGAVQIGTSPRGSAVLRRAPGINFPDKVSFHYEGPAPLAYVPEKCGELLRQLRGRAKPLPAVKNLVFGSEYEEAARAKLLGDGAMNVVIDKYDTALKGVSTELELAKKEHAEKEEASARQLSTSKANVERLNGMVTRAMARRDELKADLVASRGGETPNRGTNAAEDGAPVLVLSDTSAEGSRRGNEEVARESSVRASELSTLNDRESDRED</sequence>
<feature type="region of interest" description="Disordered" evidence="1">
    <location>
        <begin position="461"/>
        <end position="483"/>
    </location>
</feature>
<protein>
    <recommendedName>
        <fullName evidence="2">Replication protein A 70 kDa DNA-binding subunit B/D first OB fold domain-containing protein</fullName>
    </recommendedName>
</protein>
<keyword evidence="4" id="KW-1185">Reference proteome</keyword>
<gene>
    <name evidence="3" type="primary">A04g503310.1_BraROA</name>
    <name evidence="3" type="ORF">IGI04_015072</name>
</gene>
<dbReference type="InterPro" id="IPR012340">
    <property type="entry name" value="NA-bd_OB-fold"/>
</dbReference>
<feature type="compositionally biased region" description="Acidic residues" evidence="1">
    <location>
        <begin position="676"/>
        <end position="701"/>
    </location>
</feature>
<feature type="compositionally biased region" description="Basic residues" evidence="1">
    <location>
        <begin position="661"/>
        <end position="670"/>
    </location>
</feature>